<feature type="compositionally biased region" description="Low complexity" evidence="1">
    <location>
        <begin position="91"/>
        <end position="109"/>
    </location>
</feature>
<evidence type="ECO:0000313" key="3">
    <source>
        <dbReference type="Proteomes" id="UP000011115"/>
    </source>
</evidence>
<dbReference type="AlphaFoldDB" id="M1DX90"/>
<dbReference type="HOGENOM" id="CLU_029307_1_2_1"/>
<reference evidence="3" key="1">
    <citation type="journal article" date="2011" name="Nature">
        <title>Genome sequence and analysis of the tuber crop potato.</title>
        <authorList>
            <consortium name="The Potato Genome Sequencing Consortium"/>
        </authorList>
    </citation>
    <scope>NUCLEOTIDE SEQUENCE [LARGE SCALE GENOMIC DNA]</scope>
    <source>
        <strain evidence="3">cv. DM1-3 516 R44</strain>
    </source>
</reference>
<name>M1DX90_SOLTU</name>
<reference evidence="2" key="2">
    <citation type="submission" date="2015-06" db="UniProtKB">
        <authorList>
            <consortium name="EnsemblPlants"/>
        </authorList>
    </citation>
    <scope>IDENTIFICATION</scope>
    <source>
        <strain evidence="2">DM1-3 516 R44</strain>
    </source>
</reference>
<dbReference type="InParanoid" id="M1DX90"/>
<evidence type="ECO:0000313" key="2">
    <source>
        <dbReference type="EnsemblPlants" id="PGSC0003DMT400095887"/>
    </source>
</evidence>
<accession>M1DX90</accession>
<dbReference type="Gramene" id="PGSC0003DMT400095887">
    <property type="protein sequence ID" value="PGSC0003DMT400095887"/>
    <property type="gene ID" value="PGSC0003DMG400045458"/>
</dbReference>
<dbReference type="PANTHER" id="PTHR33180:SF31">
    <property type="entry name" value="POLYPROTEIN PROTEIN"/>
    <property type="match status" value="1"/>
</dbReference>
<protein>
    <recommendedName>
        <fullName evidence="4">Integrase core domain containing protein</fullName>
    </recommendedName>
</protein>
<dbReference type="Proteomes" id="UP000011115">
    <property type="component" value="Unassembled WGS sequence"/>
</dbReference>
<organism evidence="2 3">
    <name type="scientific">Solanum tuberosum</name>
    <name type="common">Potato</name>
    <dbReference type="NCBI Taxonomy" id="4113"/>
    <lineage>
        <taxon>Eukaryota</taxon>
        <taxon>Viridiplantae</taxon>
        <taxon>Streptophyta</taxon>
        <taxon>Embryophyta</taxon>
        <taxon>Tracheophyta</taxon>
        <taxon>Spermatophyta</taxon>
        <taxon>Magnoliopsida</taxon>
        <taxon>eudicotyledons</taxon>
        <taxon>Gunneridae</taxon>
        <taxon>Pentapetalae</taxon>
        <taxon>asterids</taxon>
        <taxon>lamiids</taxon>
        <taxon>Solanales</taxon>
        <taxon>Solanaceae</taxon>
        <taxon>Solanoideae</taxon>
        <taxon>Solaneae</taxon>
        <taxon>Solanum</taxon>
    </lineage>
</organism>
<dbReference type="PANTHER" id="PTHR33180">
    <property type="entry name" value="PHOTOSYSTEM II CP43 REACTION CENTER PROTEIN"/>
    <property type="match status" value="1"/>
</dbReference>
<dbReference type="EnsemblPlants" id="PGSC0003DMT400095887">
    <property type="protein sequence ID" value="PGSC0003DMT400095887"/>
    <property type="gene ID" value="PGSC0003DMG400045458"/>
</dbReference>
<proteinExistence type="predicted"/>
<evidence type="ECO:0008006" key="4">
    <source>
        <dbReference type="Google" id="ProtNLM"/>
    </source>
</evidence>
<evidence type="ECO:0000256" key="1">
    <source>
        <dbReference type="SAM" id="MobiDB-lite"/>
    </source>
</evidence>
<sequence length="259" mass="28628">MDLLTKHVMGSGYKSVNAVGASSGVSPDDAQFEAMYNEKIANWIDKDGDKVHYVPPHERPKPKEQISNPKNFQTEDMLACILNKVEGTDKTSNTSNASNTSSLSGTLSAPAPSHPLRSINQLKAAGLWTILEEKRLPTDGMVDRYPEEKKKAEAMTPVDYVEVRGKKVKCSETDINDVLDCTTRTIHALADMIKAKTLEDLKGIEAFEQSSRQPTKLIALKADVAGLRRDLDELKSADISMLWGNVDVPRIQCGYVNYF</sequence>
<feature type="region of interest" description="Disordered" evidence="1">
    <location>
        <begin position="88"/>
        <end position="115"/>
    </location>
</feature>
<keyword evidence="3" id="KW-1185">Reference proteome</keyword>
<dbReference type="PaxDb" id="4113-PGSC0003DMT400095887"/>